<reference evidence="2" key="1">
    <citation type="journal article" date="2011" name="Nat. Commun.">
        <title>Effector diversification within compartments of the Leptosphaeria maculans genome affected by Repeat-Induced Point mutations.</title>
        <authorList>
            <person name="Rouxel T."/>
            <person name="Grandaubert J."/>
            <person name="Hane J.K."/>
            <person name="Hoede C."/>
            <person name="van de Wouw A.P."/>
            <person name="Couloux A."/>
            <person name="Dominguez V."/>
            <person name="Anthouard V."/>
            <person name="Bally P."/>
            <person name="Bourras S."/>
            <person name="Cozijnsen A.J."/>
            <person name="Ciuffetti L.M."/>
            <person name="Degrave A."/>
            <person name="Dilmaghani A."/>
            <person name="Duret L."/>
            <person name="Fudal I."/>
            <person name="Goodwin S.B."/>
            <person name="Gout L."/>
            <person name="Glaser N."/>
            <person name="Linglin J."/>
            <person name="Kema G.H.J."/>
            <person name="Lapalu N."/>
            <person name="Lawrence C.B."/>
            <person name="May K."/>
            <person name="Meyer M."/>
            <person name="Ollivier B."/>
            <person name="Poulain J."/>
            <person name="Schoch C.L."/>
            <person name="Simon A."/>
            <person name="Spatafora J.W."/>
            <person name="Stachowiak A."/>
            <person name="Turgeon B.G."/>
            <person name="Tyler B.M."/>
            <person name="Vincent D."/>
            <person name="Weissenbach J."/>
            <person name="Amselem J."/>
            <person name="Quesneville H."/>
            <person name="Oliver R.P."/>
            <person name="Wincker P."/>
            <person name="Balesdent M.-H."/>
            <person name="Howlett B.J."/>
        </authorList>
    </citation>
    <scope>NUCLEOTIDE SEQUENCE [LARGE SCALE GENOMIC DNA]</scope>
    <source>
        <strain evidence="2">JN3 / isolate v23.1.3 / race Av1-4-5-6-7-8</strain>
    </source>
</reference>
<keyword evidence="2" id="KW-1185">Reference proteome</keyword>
<proteinExistence type="predicted"/>
<evidence type="ECO:0000313" key="1">
    <source>
        <dbReference type="EMBL" id="CBX94718.1"/>
    </source>
</evidence>
<name>E4ZU08_LEPMJ</name>
<dbReference type="VEuPathDB" id="FungiDB:LEMA_P117210.1"/>
<dbReference type="HOGENOM" id="CLU_1949211_0_0_1"/>
<protein>
    <submittedName>
        <fullName evidence="1">Predicted protein</fullName>
    </submittedName>
</protein>
<organism evidence="2">
    <name type="scientific">Leptosphaeria maculans (strain JN3 / isolate v23.1.3 / race Av1-4-5-6-7-8)</name>
    <name type="common">Blackleg fungus</name>
    <name type="synonym">Phoma lingam</name>
    <dbReference type="NCBI Taxonomy" id="985895"/>
    <lineage>
        <taxon>Eukaryota</taxon>
        <taxon>Fungi</taxon>
        <taxon>Dikarya</taxon>
        <taxon>Ascomycota</taxon>
        <taxon>Pezizomycotina</taxon>
        <taxon>Dothideomycetes</taxon>
        <taxon>Pleosporomycetidae</taxon>
        <taxon>Pleosporales</taxon>
        <taxon>Pleosporineae</taxon>
        <taxon>Leptosphaeriaceae</taxon>
        <taxon>Plenodomus</taxon>
        <taxon>Plenodomus lingam/Leptosphaeria maculans species complex</taxon>
    </lineage>
</organism>
<dbReference type="EMBL" id="FP929125">
    <property type="protein sequence ID" value="CBX94718.1"/>
    <property type="molecule type" value="Genomic_DNA"/>
</dbReference>
<dbReference type="Proteomes" id="UP000002668">
    <property type="component" value="Genome"/>
</dbReference>
<accession>E4ZU08</accession>
<gene>
    <name evidence="1" type="ORF">LEMA_P117210.1</name>
</gene>
<dbReference type="InParanoid" id="E4ZU08"/>
<dbReference type="AlphaFoldDB" id="E4ZU08"/>
<sequence>MNIGCLVRSSLGKACMCCTCAVPKALSIGKGTDKELDLTQAVGEVRHIVLAASGESVLRSFKRLVFALKRQPRNSVAVDQTEPRCAHENQAIALMAVWKMILMHMDGWKATMVVRWKVECIILCLLLLL</sequence>
<evidence type="ECO:0000313" key="2">
    <source>
        <dbReference type="Proteomes" id="UP000002668"/>
    </source>
</evidence>